<evidence type="ECO:0000313" key="4">
    <source>
        <dbReference type="EMBL" id="MBK3518562.1"/>
    </source>
</evidence>
<dbReference type="PANTHER" id="PTHR47642">
    <property type="entry name" value="ATP-DEPENDENT DNA HELICASE"/>
    <property type="match status" value="1"/>
</dbReference>
<dbReference type="InterPro" id="IPR027417">
    <property type="entry name" value="P-loop_NTPase"/>
</dbReference>
<name>A0ABS1HLM0_9BACT</name>
<evidence type="ECO:0000259" key="3">
    <source>
        <dbReference type="Pfam" id="PF14493"/>
    </source>
</evidence>
<feature type="region of interest" description="Disordered" evidence="1">
    <location>
        <begin position="621"/>
        <end position="640"/>
    </location>
</feature>
<dbReference type="InterPro" id="IPR051055">
    <property type="entry name" value="PIF1_helicase"/>
</dbReference>
<gene>
    <name evidence="4" type="ORF">JIV24_14550</name>
</gene>
<dbReference type="InterPro" id="IPR010285">
    <property type="entry name" value="DNA_helicase_pif1-like_DEAD"/>
</dbReference>
<dbReference type="PANTHER" id="PTHR47642:SF5">
    <property type="entry name" value="ATP-DEPENDENT DNA HELICASE"/>
    <property type="match status" value="1"/>
</dbReference>
<dbReference type="RefSeq" id="WP_200465789.1">
    <property type="nucleotide sequence ID" value="NZ_JAENRR010000036.1"/>
</dbReference>
<dbReference type="EMBL" id="JAENRR010000036">
    <property type="protein sequence ID" value="MBK3518562.1"/>
    <property type="molecule type" value="Genomic_DNA"/>
</dbReference>
<dbReference type="Proteomes" id="UP000605676">
    <property type="component" value="Unassembled WGS sequence"/>
</dbReference>
<proteinExistence type="predicted"/>
<sequence>MSTQIDSLQSLVSKYINTTSRSVFLTGKAGTGKTTLLHRIKEHTHKNMVVAAPTGIAAINAGGVTLHSLFQLPFGAFIPDNNSGIDPEKIQTLAHFNIPRSLIKNIQMHTVKRNLIRNMELLVIDEVSMLRADLLDAIDLICRHVRRQHNTPFGGLQVLFIGDMLQLPPVTKHEEWQHLRRYYKSPYFFDAQVLQHHHPVHIELQKVYRQTDQTFVDLLNHFRDNQVTNEDINLLNQYYQPDFNQQNNDGYIQLTTHNAIADAKNKECLAELNGQLFSFRSEVKGDFKEHQYPLQETMQFKKGAQVMFIKNDFSGQQRYFNGKIGTITHITKDEIEVSFNDGTEPVMVESYTWENKKYSLNKETNEVTENVVGEFIQYPIKLAWAITVHKSQGLTFEKAIIDVGKAFAAGQIYVALSRLTSLDGLVLKTPIPKQGIDADDSLRSFVSQKMNPAELQPILQQESQKYFNDFVLKAFDFNDLIVSLHQHLKGYSKDEKRSKKQQFKPWAEKLLKETEPLQNVGNRFRAQVYRIVQSGANDYVETLIERIDKAVAYFQPPIKKCHSNIIEHLETVNELKGVKAYMTELKDLAAQYYALLHNIYKAKTLLESSLKGLDVNKEDIDQPELEKQPEEKKRKSKTLKDKAVKTPKVATYLITCALYKQGNDVDAIAKERGLVKTTIESHIARCIKENILSLNDFIDHETRESIKKGIEECNETALSEIRKFLKYEYSYPEIKYVQAWMQSDGVL</sequence>
<dbReference type="CDD" id="cd18809">
    <property type="entry name" value="SF1_C_RecD"/>
    <property type="match status" value="1"/>
</dbReference>
<dbReference type="Pfam" id="PF14493">
    <property type="entry name" value="HTH_40"/>
    <property type="match status" value="1"/>
</dbReference>
<accession>A0ABS1HLM0</accession>
<dbReference type="Gene3D" id="2.30.30.940">
    <property type="match status" value="1"/>
</dbReference>
<protein>
    <submittedName>
        <fullName evidence="4">Helix-turn-helix domain-containing protein</fullName>
    </submittedName>
</protein>
<dbReference type="SUPFAM" id="SSF52540">
    <property type="entry name" value="P-loop containing nucleoside triphosphate hydrolases"/>
    <property type="match status" value="2"/>
</dbReference>
<reference evidence="4 5" key="1">
    <citation type="submission" date="2021-01" db="EMBL/GenBank/DDBJ databases">
        <title>Carboxyliciviraga sp.nov., isolated from coastal sediments.</title>
        <authorList>
            <person name="Lu D."/>
            <person name="Zhang T."/>
        </authorList>
    </citation>
    <scope>NUCLEOTIDE SEQUENCE [LARGE SCALE GENOMIC DNA]</scope>
    <source>
        <strain evidence="4 5">N1Y132</strain>
    </source>
</reference>
<organism evidence="4 5">
    <name type="scientific">Carboxylicivirga marina</name>
    <dbReference type="NCBI Taxonomy" id="2800988"/>
    <lineage>
        <taxon>Bacteria</taxon>
        <taxon>Pseudomonadati</taxon>
        <taxon>Bacteroidota</taxon>
        <taxon>Bacteroidia</taxon>
        <taxon>Marinilabiliales</taxon>
        <taxon>Marinilabiliaceae</taxon>
        <taxon>Carboxylicivirga</taxon>
    </lineage>
</organism>
<evidence type="ECO:0000259" key="2">
    <source>
        <dbReference type="Pfam" id="PF05970"/>
    </source>
</evidence>
<evidence type="ECO:0000256" key="1">
    <source>
        <dbReference type="SAM" id="MobiDB-lite"/>
    </source>
</evidence>
<dbReference type="Pfam" id="PF05970">
    <property type="entry name" value="PIF1"/>
    <property type="match status" value="1"/>
</dbReference>
<feature type="domain" description="DNA helicase Pif1-like DEAD-box helicase" evidence="2">
    <location>
        <begin position="8"/>
        <end position="229"/>
    </location>
</feature>
<dbReference type="Gene3D" id="3.40.50.300">
    <property type="entry name" value="P-loop containing nucleotide triphosphate hydrolases"/>
    <property type="match status" value="1"/>
</dbReference>
<evidence type="ECO:0000313" key="5">
    <source>
        <dbReference type="Proteomes" id="UP000605676"/>
    </source>
</evidence>
<comment type="caution">
    <text evidence="4">The sequence shown here is derived from an EMBL/GenBank/DDBJ whole genome shotgun (WGS) entry which is preliminary data.</text>
</comment>
<keyword evidence="5" id="KW-1185">Reference proteome</keyword>
<feature type="domain" description="Helicase Helix-turn-helix" evidence="3">
    <location>
        <begin position="651"/>
        <end position="738"/>
    </location>
</feature>
<dbReference type="InterPro" id="IPR029491">
    <property type="entry name" value="Helicase_HTH"/>
</dbReference>